<gene>
    <name evidence="1" type="ORF">CYMTET_43660</name>
</gene>
<dbReference type="EMBL" id="LGRX02029454">
    <property type="protein sequence ID" value="KAK3246815.1"/>
    <property type="molecule type" value="Genomic_DNA"/>
</dbReference>
<evidence type="ECO:0000313" key="1">
    <source>
        <dbReference type="EMBL" id="KAK3246815.1"/>
    </source>
</evidence>
<organism evidence="1 2">
    <name type="scientific">Cymbomonas tetramitiformis</name>
    <dbReference type="NCBI Taxonomy" id="36881"/>
    <lineage>
        <taxon>Eukaryota</taxon>
        <taxon>Viridiplantae</taxon>
        <taxon>Chlorophyta</taxon>
        <taxon>Pyramimonadophyceae</taxon>
        <taxon>Pyramimonadales</taxon>
        <taxon>Pyramimonadaceae</taxon>
        <taxon>Cymbomonas</taxon>
    </lineage>
</organism>
<dbReference type="AlphaFoldDB" id="A0AAE0C3E4"/>
<proteinExistence type="predicted"/>
<comment type="caution">
    <text evidence="1">The sequence shown here is derived from an EMBL/GenBank/DDBJ whole genome shotgun (WGS) entry which is preliminary data.</text>
</comment>
<keyword evidence="2" id="KW-1185">Reference proteome</keyword>
<sequence>MTKALFEAQARMYMQEQLGIPSGTDSRCFDSKAIDRLAARGGETLCGILAADTTPVTSDRQLEDEIHSHAAGLRVMLGAYTEIVSVIEANYGGWVQRRWAGAEVSSRTETGLLGVAGTDALAAEEGPPEGHCRQEGQPALPREWCTVRVWVE</sequence>
<name>A0AAE0C3E4_9CHLO</name>
<dbReference type="Proteomes" id="UP001190700">
    <property type="component" value="Unassembled WGS sequence"/>
</dbReference>
<protein>
    <submittedName>
        <fullName evidence="1">Uncharacterized protein</fullName>
    </submittedName>
</protein>
<evidence type="ECO:0000313" key="2">
    <source>
        <dbReference type="Proteomes" id="UP001190700"/>
    </source>
</evidence>
<accession>A0AAE0C3E4</accession>
<reference evidence="1 2" key="1">
    <citation type="journal article" date="2015" name="Genome Biol. Evol.">
        <title>Comparative Genomics of a Bacterivorous Green Alga Reveals Evolutionary Causalities and Consequences of Phago-Mixotrophic Mode of Nutrition.</title>
        <authorList>
            <person name="Burns J.A."/>
            <person name="Paasch A."/>
            <person name="Narechania A."/>
            <person name="Kim E."/>
        </authorList>
    </citation>
    <scope>NUCLEOTIDE SEQUENCE [LARGE SCALE GENOMIC DNA]</scope>
    <source>
        <strain evidence="1 2">PLY_AMNH</strain>
    </source>
</reference>